<dbReference type="AlphaFoldDB" id="A0A0E0IRI2"/>
<reference evidence="2" key="1">
    <citation type="submission" date="2015-04" db="UniProtKB">
        <authorList>
            <consortium name="EnsemblPlants"/>
        </authorList>
    </citation>
    <scope>IDENTIFICATION</scope>
    <source>
        <strain evidence="2">SL10</strain>
    </source>
</reference>
<evidence type="ECO:0000313" key="2">
    <source>
        <dbReference type="EnsemblPlants" id="ONIVA10G07830.1"/>
    </source>
</evidence>
<name>A0A0E0IRI2_ORYNI</name>
<feature type="compositionally biased region" description="Basic residues" evidence="1">
    <location>
        <begin position="194"/>
        <end position="203"/>
    </location>
</feature>
<keyword evidence="3" id="KW-1185">Reference proteome</keyword>
<organism evidence="2">
    <name type="scientific">Oryza nivara</name>
    <name type="common">Indian wild rice</name>
    <name type="synonym">Oryza sativa f. spontanea</name>
    <dbReference type="NCBI Taxonomy" id="4536"/>
    <lineage>
        <taxon>Eukaryota</taxon>
        <taxon>Viridiplantae</taxon>
        <taxon>Streptophyta</taxon>
        <taxon>Embryophyta</taxon>
        <taxon>Tracheophyta</taxon>
        <taxon>Spermatophyta</taxon>
        <taxon>Magnoliopsida</taxon>
        <taxon>Liliopsida</taxon>
        <taxon>Poales</taxon>
        <taxon>Poaceae</taxon>
        <taxon>BOP clade</taxon>
        <taxon>Oryzoideae</taxon>
        <taxon>Oryzeae</taxon>
        <taxon>Oryzinae</taxon>
        <taxon>Oryza</taxon>
    </lineage>
</organism>
<dbReference type="EnsemblPlants" id="ONIVA10G07830.1">
    <property type="protein sequence ID" value="ONIVA10G07830.1"/>
    <property type="gene ID" value="ONIVA10G07830"/>
</dbReference>
<sequence length="282" mass="29349">MGIEVALLNLKGTDENGIERKPRLSDCGSEMSEEERKSKPFIQTAMEPNLNGFMKMEGADFYYCGAAGGQRGRGDGGRSGVRAPPLAATQKAHEAAAGEELRAGGGQSDGRSGDRCTCCTGLPEDWATARGAASRQSRRAAGKHVVGEEDGADGEWDGESEDAATVVVHGRKSRASALNCVAGGSEGQQAGARGRGRRRHRARPAIPIFSPRNAQEGRSPLLVNSQELGESGGGGLPRPPDELSAIAEARPAALSLVGIEAEVGAIAGGDRFHIGVGVQRPW</sequence>
<proteinExistence type="predicted"/>
<protein>
    <submittedName>
        <fullName evidence="2">Uncharacterized protein</fullName>
    </submittedName>
</protein>
<reference evidence="2" key="2">
    <citation type="submission" date="2018-04" db="EMBL/GenBank/DDBJ databases">
        <title>OnivRS2 (Oryza nivara Reference Sequence Version 2).</title>
        <authorList>
            <person name="Zhang J."/>
            <person name="Kudrna D."/>
            <person name="Lee S."/>
            <person name="Talag J."/>
            <person name="Rajasekar S."/>
            <person name="Welchert J."/>
            <person name="Hsing Y.-I."/>
            <person name="Wing R.A."/>
        </authorList>
    </citation>
    <scope>NUCLEOTIDE SEQUENCE [LARGE SCALE GENOMIC DNA]</scope>
</reference>
<feature type="compositionally biased region" description="Basic and acidic residues" evidence="1">
    <location>
        <begin position="91"/>
        <end position="102"/>
    </location>
</feature>
<feature type="compositionally biased region" description="Acidic residues" evidence="1">
    <location>
        <begin position="148"/>
        <end position="160"/>
    </location>
</feature>
<feature type="region of interest" description="Disordered" evidence="1">
    <location>
        <begin position="130"/>
        <end position="160"/>
    </location>
</feature>
<feature type="region of interest" description="Disordered" evidence="1">
    <location>
        <begin position="71"/>
        <end position="114"/>
    </location>
</feature>
<feature type="region of interest" description="Disordered" evidence="1">
    <location>
        <begin position="183"/>
        <end position="242"/>
    </location>
</feature>
<evidence type="ECO:0000313" key="3">
    <source>
        <dbReference type="Proteomes" id="UP000006591"/>
    </source>
</evidence>
<dbReference type="OMA" id="MKMEGAD"/>
<dbReference type="HOGENOM" id="CLU_988260_0_0_1"/>
<feature type="region of interest" description="Disordered" evidence="1">
    <location>
        <begin position="19"/>
        <end position="40"/>
    </location>
</feature>
<dbReference type="Gramene" id="ONIVA10G07830.1">
    <property type="protein sequence ID" value="ONIVA10G07830.1"/>
    <property type="gene ID" value="ONIVA10G07830"/>
</dbReference>
<dbReference type="Proteomes" id="UP000006591">
    <property type="component" value="Chromosome 10"/>
</dbReference>
<accession>A0A0E0IRI2</accession>
<evidence type="ECO:0000256" key="1">
    <source>
        <dbReference type="SAM" id="MobiDB-lite"/>
    </source>
</evidence>